<dbReference type="Proteomes" id="UP000011715">
    <property type="component" value="Unassembled WGS sequence"/>
</dbReference>
<accession>A0A0C4DQE8</accession>
<dbReference type="EMBL" id="GL876967">
    <property type="protein sequence ID" value="KLU83021.1"/>
    <property type="molecule type" value="Genomic_DNA"/>
</dbReference>
<reference evidence="2" key="5">
    <citation type="submission" date="2015-06" db="UniProtKB">
        <authorList>
            <consortium name="EnsemblFungi"/>
        </authorList>
    </citation>
    <scope>IDENTIFICATION</scope>
    <source>
        <strain evidence="2">ATCC 64411</strain>
    </source>
</reference>
<dbReference type="VEuPathDB" id="FungiDB:MAPG_02088"/>
<reference evidence="2" key="4">
    <citation type="journal article" date="2015" name="G3 (Bethesda)">
        <title>Genome sequences of three phytopathogenic species of the Magnaporthaceae family of fungi.</title>
        <authorList>
            <person name="Okagaki L.H."/>
            <person name="Nunes C.C."/>
            <person name="Sailsbery J."/>
            <person name="Clay B."/>
            <person name="Brown D."/>
            <person name="John T."/>
            <person name="Oh Y."/>
            <person name="Young N."/>
            <person name="Fitzgerald M."/>
            <person name="Haas B.J."/>
            <person name="Zeng Q."/>
            <person name="Young S."/>
            <person name="Adiconis X."/>
            <person name="Fan L."/>
            <person name="Levin J.Z."/>
            <person name="Mitchell T.K."/>
            <person name="Okubara P.A."/>
            <person name="Farman M.L."/>
            <person name="Kohn L.M."/>
            <person name="Birren B."/>
            <person name="Ma L.-J."/>
            <person name="Dean R.A."/>
        </authorList>
    </citation>
    <scope>NUCLEOTIDE SEQUENCE</scope>
    <source>
        <strain evidence="2">ATCC 64411 / 73-15</strain>
    </source>
</reference>
<reference evidence="1" key="1">
    <citation type="submission" date="2010-05" db="EMBL/GenBank/DDBJ databases">
        <title>The Genome Sequence of Magnaporthe poae strain ATCC 64411.</title>
        <authorList>
            <consortium name="The Broad Institute Genome Sequencing Platform"/>
            <consortium name="Broad Institute Genome Sequencing Center for Infectious Disease"/>
            <person name="Ma L.-J."/>
            <person name="Dead R."/>
            <person name="Young S."/>
            <person name="Zeng Q."/>
            <person name="Koehrsen M."/>
            <person name="Alvarado L."/>
            <person name="Berlin A."/>
            <person name="Chapman S.B."/>
            <person name="Chen Z."/>
            <person name="Freedman E."/>
            <person name="Gellesch M."/>
            <person name="Goldberg J."/>
            <person name="Griggs A."/>
            <person name="Gujja S."/>
            <person name="Heilman E.R."/>
            <person name="Heiman D."/>
            <person name="Hepburn T."/>
            <person name="Howarth C."/>
            <person name="Jen D."/>
            <person name="Larson L."/>
            <person name="Mehta T."/>
            <person name="Neiman D."/>
            <person name="Pearson M."/>
            <person name="Roberts A."/>
            <person name="Saif S."/>
            <person name="Shea T."/>
            <person name="Shenoy N."/>
            <person name="Sisk P."/>
            <person name="Stolte C."/>
            <person name="Sykes S."/>
            <person name="Walk T."/>
            <person name="White J."/>
            <person name="Yandava C."/>
            <person name="Haas B."/>
            <person name="Nusbaum C."/>
            <person name="Birren B."/>
        </authorList>
    </citation>
    <scope>NUCLEOTIDE SEQUENCE</scope>
    <source>
        <strain evidence="1">ATCC 64411</strain>
    </source>
</reference>
<protein>
    <submittedName>
        <fullName evidence="1 2">Uncharacterized protein</fullName>
    </submittedName>
</protein>
<gene>
    <name evidence="1" type="ORF">MAPG_02088</name>
</gene>
<evidence type="ECO:0000313" key="2">
    <source>
        <dbReference type="EnsemblFungi" id="MAPG_02088T0"/>
    </source>
</evidence>
<name>A0A0C4DQE8_MAGP6</name>
<organism evidence="2 3">
    <name type="scientific">Magnaporthiopsis poae (strain ATCC 64411 / 73-15)</name>
    <name type="common">Kentucky bluegrass fungus</name>
    <name type="synonym">Magnaporthe poae</name>
    <dbReference type="NCBI Taxonomy" id="644358"/>
    <lineage>
        <taxon>Eukaryota</taxon>
        <taxon>Fungi</taxon>
        <taxon>Dikarya</taxon>
        <taxon>Ascomycota</taxon>
        <taxon>Pezizomycotina</taxon>
        <taxon>Sordariomycetes</taxon>
        <taxon>Sordariomycetidae</taxon>
        <taxon>Magnaporthales</taxon>
        <taxon>Magnaporthaceae</taxon>
        <taxon>Magnaporthiopsis</taxon>
    </lineage>
</organism>
<evidence type="ECO:0000313" key="3">
    <source>
        <dbReference type="Proteomes" id="UP000011715"/>
    </source>
</evidence>
<reference evidence="3" key="2">
    <citation type="submission" date="2010-05" db="EMBL/GenBank/DDBJ databases">
        <title>The genome sequence of Magnaporthe poae strain ATCC 64411.</title>
        <authorList>
            <person name="Ma L.-J."/>
            <person name="Dead R."/>
            <person name="Young S."/>
            <person name="Zeng Q."/>
            <person name="Koehrsen M."/>
            <person name="Alvarado L."/>
            <person name="Berlin A."/>
            <person name="Chapman S.B."/>
            <person name="Chen Z."/>
            <person name="Freedman E."/>
            <person name="Gellesch M."/>
            <person name="Goldberg J."/>
            <person name="Griggs A."/>
            <person name="Gujja S."/>
            <person name="Heilman E.R."/>
            <person name="Heiman D."/>
            <person name="Hepburn T."/>
            <person name="Howarth C."/>
            <person name="Jen D."/>
            <person name="Larson L."/>
            <person name="Mehta T."/>
            <person name="Neiman D."/>
            <person name="Pearson M."/>
            <person name="Roberts A."/>
            <person name="Saif S."/>
            <person name="Shea T."/>
            <person name="Shenoy N."/>
            <person name="Sisk P."/>
            <person name="Stolte C."/>
            <person name="Sykes S."/>
            <person name="Walk T."/>
            <person name="White J."/>
            <person name="Yandava C."/>
            <person name="Haas B."/>
            <person name="Nusbaum C."/>
            <person name="Birren B."/>
        </authorList>
    </citation>
    <scope>NUCLEOTIDE SEQUENCE [LARGE SCALE GENOMIC DNA]</scope>
    <source>
        <strain evidence="3">ATCC 64411 / 73-15</strain>
    </source>
</reference>
<dbReference type="AlphaFoldDB" id="A0A0C4DQE8"/>
<keyword evidence="3" id="KW-1185">Reference proteome</keyword>
<sequence>MVASIALPDIQEARHSLRLLDGLRVSAGVQQLKLAMPSVPPVSWALAAVAAWYVATSVWACCRLHQLPTGVVGGNLLAGSFARICYERDMFTVLQLAAHMRFKSRTITRIQRLRDARLRGRSRWRNARLLRRRYAAGGGGTPPGLGYISAYFTMDATNRAPQQQKSIL</sequence>
<evidence type="ECO:0000313" key="1">
    <source>
        <dbReference type="EMBL" id="KLU83021.1"/>
    </source>
</evidence>
<dbReference type="EnsemblFungi" id="MAPG_02088T0">
    <property type="protein sequence ID" value="MAPG_02088T0"/>
    <property type="gene ID" value="MAPG_02088"/>
</dbReference>
<dbReference type="EMBL" id="ADBL01000533">
    <property type="status" value="NOT_ANNOTATED_CDS"/>
    <property type="molecule type" value="Genomic_DNA"/>
</dbReference>
<reference evidence="1" key="3">
    <citation type="submission" date="2011-03" db="EMBL/GenBank/DDBJ databases">
        <title>Annotation of Magnaporthe poae ATCC 64411.</title>
        <authorList>
            <person name="Ma L.-J."/>
            <person name="Dead R."/>
            <person name="Young S.K."/>
            <person name="Zeng Q."/>
            <person name="Gargeya S."/>
            <person name="Fitzgerald M."/>
            <person name="Haas B."/>
            <person name="Abouelleil A."/>
            <person name="Alvarado L."/>
            <person name="Arachchi H.M."/>
            <person name="Berlin A."/>
            <person name="Brown A."/>
            <person name="Chapman S.B."/>
            <person name="Chen Z."/>
            <person name="Dunbar C."/>
            <person name="Freedman E."/>
            <person name="Gearin G."/>
            <person name="Gellesch M."/>
            <person name="Goldberg J."/>
            <person name="Griggs A."/>
            <person name="Gujja S."/>
            <person name="Heiman D."/>
            <person name="Howarth C."/>
            <person name="Larson L."/>
            <person name="Lui A."/>
            <person name="MacDonald P.J.P."/>
            <person name="Mehta T."/>
            <person name="Montmayeur A."/>
            <person name="Murphy C."/>
            <person name="Neiman D."/>
            <person name="Pearson M."/>
            <person name="Priest M."/>
            <person name="Roberts A."/>
            <person name="Saif S."/>
            <person name="Shea T."/>
            <person name="Shenoy N."/>
            <person name="Sisk P."/>
            <person name="Stolte C."/>
            <person name="Sykes S."/>
            <person name="Yandava C."/>
            <person name="Wortman J."/>
            <person name="Nusbaum C."/>
            <person name="Birren B."/>
        </authorList>
    </citation>
    <scope>NUCLEOTIDE SEQUENCE</scope>
    <source>
        <strain evidence="1">ATCC 64411</strain>
    </source>
</reference>
<proteinExistence type="predicted"/>